<feature type="domain" description="DUF2169" evidence="1">
    <location>
        <begin position="21"/>
        <end position="405"/>
    </location>
</feature>
<evidence type="ECO:0000313" key="2">
    <source>
        <dbReference type="EMBL" id="AOJ11956.1"/>
    </source>
</evidence>
<dbReference type="InterPro" id="IPR018683">
    <property type="entry name" value="DUF2169"/>
</dbReference>
<organism evidence="2 3">
    <name type="scientific">Burkholderia mayonis</name>
    <dbReference type="NCBI Taxonomy" id="1385591"/>
    <lineage>
        <taxon>Bacteria</taxon>
        <taxon>Pseudomonadati</taxon>
        <taxon>Pseudomonadota</taxon>
        <taxon>Betaproteobacteria</taxon>
        <taxon>Burkholderiales</taxon>
        <taxon>Burkholderiaceae</taxon>
        <taxon>Burkholderia</taxon>
        <taxon>pseudomallei group</taxon>
    </lineage>
</organism>
<gene>
    <name evidence="2" type="ORF">WS71_25640</name>
</gene>
<name>A0A1B4G7S1_9BURK</name>
<dbReference type="RefSeq" id="WP_066490770.1">
    <property type="nucleotide sequence ID" value="NZ_CP013389.1"/>
</dbReference>
<dbReference type="AlphaFoldDB" id="A0A1B4G7S1"/>
<sequence length="447" mass="49061">MEFSNHTPFPALAFESFAPDGASFHTVVLRQTFELRNGSLILAQTQKPLATSDRFHGEPNQSSVAEESDLAPYKPSCDVLINGTAYAPQGRLLPRFVAGVRIVSAPIRSDEDAGVLTTKVLLDRRLAVTGQRYFARRSLLVRSVNRLVKIGTLGIVRPGDWKLTSAEPIAQLPIRYEYAWGGQCRVDAQNAAVKRVPKASRLDDEQQAAHPDQENIPIAHTICEDNPIGMGFAEPWYVKATKPQKVAAPQIEPGGEPVSVQAWLAASNGQTPPSLQPAGFGIVGKAWRSRRELAGTYDEQWLEERHPGLPDDFQFGYWNGAHPAMQVPHLMGNETLLLMNLVPAGTPSSKPDERGNTIMRIALPGHLPMGWIYTDQSLKFAPLLLDTLSVDLSDVSKPVVTLAWRATLMKSVRAQRFEARFVDRTDMERLTARSPASTIGPAGAQHG</sequence>
<dbReference type="EMBL" id="CP013389">
    <property type="protein sequence ID" value="AOJ11956.1"/>
    <property type="molecule type" value="Genomic_DNA"/>
</dbReference>
<reference evidence="2 3" key="1">
    <citation type="submission" date="2015-12" db="EMBL/GenBank/DDBJ databases">
        <title>Diversity of Burkholderia near neighbor genomes.</title>
        <authorList>
            <person name="Sahl J."/>
            <person name="Wagner D."/>
            <person name="Keim P."/>
        </authorList>
    </citation>
    <scope>NUCLEOTIDE SEQUENCE [LARGE SCALE GENOMIC DNA]</scope>
    <source>
        <strain evidence="2 3">BDU8</strain>
    </source>
</reference>
<protein>
    <recommendedName>
        <fullName evidence="1">DUF2169 domain-containing protein</fullName>
    </recommendedName>
</protein>
<dbReference type="Pfam" id="PF09937">
    <property type="entry name" value="DUF2169"/>
    <property type="match status" value="1"/>
</dbReference>
<evidence type="ECO:0000259" key="1">
    <source>
        <dbReference type="Pfam" id="PF09937"/>
    </source>
</evidence>
<evidence type="ECO:0000313" key="3">
    <source>
        <dbReference type="Proteomes" id="UP000067711"/>
    </source>
</evidence>
<dbReference type="Proteomes" id="UP000067711">
    <property type="component" value="Chromosome 1"/>
</dbReference>
<proteinExistence type="predicted"/>
<accession>A0A1B4G7S1</accession>